<evidence type="ECO:0000313" key="2">
    <source>
        <dbReference type="EMBL" id="GAF88455.1"/>
    </source>
</evidence>
<dbReference type="SUPFAM" id="SSF52172">
    <property type="entry name" value="CheY-like"/>
    <property type="match status" value="1"/>
</dbReference>
<dbReference type="AlphaFoldDB" id="X0UJ12"/>
<dbReference type="GO" id="GO:0000160">
    <property type="term" value="P:phosphorelay signal transduction system"/>
    <property type="evidence" value="ECO:0007669"/>
    <property type="project" value="InterPro"/>
</dbReference>
<name>X0UJ12_9ZZZZ</name>
<dbReference type="Gene3D" id="3.40.50.2300">
    <property type="match status" value="1"/>
</dbReference>
<dbReference type="EMBL" id="BARS01019220">
    <property type="protein sequence ID" value="GAF88455.1"/>
    <property type="molecule type" value="Genomic_DNA"/>
</dbReference>
<proteinExistence type="predicted"/>
<protein>
    <recommendedName>
        <fullName evidence="1">Response regulatory domain-containing protein</fullName>
    </recommendedName>
</protein>
<feature type="non-terminal residue" evidence="2">
    <location>
        <position position="174"/>
    </location>
</feature>
<reference evidence="2" key="1">
    <citation type="journal article" date="2014" name="Front. Microbiol.">
        <title>High frequency of phylogenetically diverse reductive dehalogenase-homologous genes in deep subseafloor sedimentary metagenomes.</title>
        <authorList>
            <person name="Kawai M."/>
            <person name="Futagami T."/>
            <person name="Toyoda A."/>
            <person name="Takaki Y."/>
            <person name="Nishi S."/>
            <person name="Hori S."/>
            <person name="Arai W."/>
            <person name="Tsubouchi T."/>
            <person name="Morono Y."/>
            <person name="Uchiyama I."/>
            <person name="Ito T."/>
            <person name="Fujiyama A."/>
            <person name="Inagaki F."/>
            <person name="Takami H."/>
        </authorList>
    </citation>
    <scope>NUCLEOTIDE SEQUENCE</scope>
    <source>
        <strain evidence="2">Expedition CK06-06</strain>
    </source>
</reference>
<comment type="caution">
    <text evidence="2">The sequence shown here is derived from an EMBL/GenBank/DDBJ whole genome shotgun (WGS) entry which is preliminary data.</text>
</comment>
<dbReference type="InterPro" id="IPR011006">
    <property type="entry name" value="CheY-like_superfamily"/>
</dbReference>
<dbReference type="PROSITE" id="PS50110">
    <property type="entry name" value="RESPONSE_REGULATORY"/>
    <property type="match status" value="1"/>
</dbReference>
<feature type="domain" description="Response regulatory" evidence="1">
    <location>
        <begin position="12"/>
        <end position="119"/>
    </location>
</feature>
<evidence type="ECO:0000259" key="1">
    <source>
        <dbReference type="PROSITE" id="PS50110"/>
    </source>
</evidence>
<dbReference type="InterPro" id="IPR001789">
    <property type="entry name" value="Sig_transdc_resp-reg_receiver"/>
</dbReference>
<sequence length="174" mass="19480">MDQNNTSPIRPRVVVIADVQSNATALVEKVLKPAGIEAWTESETAPAPDVLIVDVTQLMGDPLAGLRNRRSSGDDTPALILAARFPQSRLRDFFRLGVADVLMKPYRPNDLIQAITNMAETRSRERDTQILSRKLETSRENIRQRSEEIRLLSEIGRTVVNLADLDHILTRVAE</sequence>
<gene>
    <name evidence="2" type="ORF">S01H1_31175</name>
</gene>
<organism evidence="2">
    <name type="scientific">marine sediment metagenome</name>
    <dbReference type="NCBI Taxonomy" id="412755"/>
    <lineage>
        <taxon>unclassified sequences</taxon>
        <taxon>metagenomes</taxon>
        <taxon>ecological metagenomes</taxon>
    </lineage>
</organism>
<accession>X0UJ12</accession>